<sequence length="118" mass="12985">MQPPSWIPDPSSTGLNPRIAGLICYVLGFVSGFALLMMEKKSRFVKFHAMQSILVSAVFITANLLLGVLPFIGWLIGLLLAPAAFLLWIGLMLAALQGRWARLPVIGDIAERMADQYR</sequence>
<dbReference type="Proteomes" id="UP000032633">
    <property type="component" value="Chromosome"/>
</dbReference>
<feature type="transmembrane region" description="Helical" evidence="5">
    <location>
        <begin position="72"/>
        <end position="96"/>
    </location>
</feature>
<dbReference type="HOGENOM" id="CLU_095018_3_0_9"/>
<dbReference type="OrthoDB" id="2657448at2"/>
<feature type="transmembrane region" description="Helical" evidence="5">
    <location>
        <begin position="49"/>
        <end position="66"/>
    </location>
</feature>
<name>A0A0D5NRN4_9BACL</name>
<evidence type="ECO:0000256" key="5">
    <source>
        <dbReference type="SAM" id="Phobius"/>
    </source>
</evidence>
<organism evidence="6 7">
    <name type="scientific">Paenibacillus beijingensis</name>
    <dbReference type="NCBI Taxonomy" id="1126833"/>
    <lineage>
        <taxon>Bacteria</taxon>
        <taxon>Bacillati</taxon>
        <taxon>Bacillota</taxon>
        <taxon>Bacilli</taxon>
        <taxon>Bacillales</taxon>
        <taxon>Paenibacillaceae</taxon>
        <taxon>Paenibacillus</taxon>
    </lineage>
</organism>
<dbReference type="GO" id="GO:0016020">
    <property type="term" value="C:membrane"/>
    <property type="evidence" value="ECO:0007669"/>
    <property type="project" value="UniProtKB-SubCell"/>
</dbReference>
<dbReference type="KEGG" id="pbj:VN24_10080"/>
<keyword evidence="7" id="KW-1185">Reference proteome</keyword>
<dbReference type="Pfam" id="PF09685">
    <property type="entry name" value="MamF_MmsF"/>
    <property type="match status" value="1"/>
</dbReference>
<dbReference type="PANTHER" id="PTHR36460:SF1">
    <property type="entry name" value="UPF0132 DOMAIN PROTEIN (AFU_ORTHOLOGUE AFUA_3G10255)"/>
    <property type="match status" value="1"/>
</dbReference>
<proteinExistence type="predicted"/>
<dbReference type="PATRIC" id="fig|1126833.4.peg.2228"/>
<protein>
    <submittedName>
        <fullName evidence="6">Membrane protein</fullName>
    </submittedName>
</protein>
<keyword evidence="2 5" id="KW-0812">Transmembrane</keyword>
<reference evidence="7" key="2">
    <citation type="submission" date="2015-03" db="EMBL/GenBank/DDBJ databases">
        <title>Genome sequence of Paenibacillus beijingensis strain DSM 24997T.</title>
        <authorList>
            <person name="Kwak Y."/>
            <person name="Shin J.-H."/>
        </authorList>
    </citation>
    <scope>NUCLEOTIDE SEQUENCE [LARGE SCALE GENOMIC DNA]</scope>
    <source>
        <strain evidence="7">DSM 24997</strain>
    </source>
</reference>
<dbReference type="EMBL" id="CP011058">
    <property type="protein sequence ID" value="AJY77637.1"/>
    <property type="molecule type" value="Genomic_DNA"/>
</dbReference>
<keyword evidence="3 5" id="KW-1133">Transmembrane helix</keyword>
<keyword evidence="4 5" id="KW-0472">Membrane</keyword>
<feature type="transmembrane region" description="Helical" evidence="5">
    <location>
        <begin position="20"/>
        <end position="37"/>
    </location>
</feature>
<dbReference type="AlphaFoldDB" id="A0A0D5NRN4"/>
<evidence type="ECO:0000256" key="1">
    <source>
        <dbReference type="ARBA" id="ARBA00004141"/>
    </source>
</evidence>
<evidence type="ECO:0000313" key="6">
    <source>
        <dbReference type="EMBL" id="AJY77637.1"/>
    </source>
</evidence>
<reference evidence="6 7" key="1">
    <citation type="journal article" date="2015" name="J. Biotechnol.">
        <title>Complete genome sequence of Paenibacillus beijingensis 7188(T) (=DSM 24997(T)), a novel rhizobacterium from jujube garden soil.</title>
        <authorList>
            <person name="Kwak Y."/>
            <person name="Shin J.H."/>
        </authorList>
    </citation>
    <scope>NUCLEOTIDE SEQUENCE [LARGE SCALE GENOMIC DNA]</scope>
    <source>
        <strain evidence="6 7">DSM 24997</strain>
    </source>
</reference>
<evidence type="ECO:0000256" key="2">
    <source>
        <dbReference type="ARBA" id="ARBA00022692"/>
    </source>
</evidence>
<dbReference type="STRING" id="1126833.VN24_10080"/>
<evidence type="ECO:0000313" key="7">
    <source>
        <dbReference type="Proteomes" id="UP000032633"/>
    </source>
</evidence>
<dbReference type="InterPro" id="IPR019109">
    <property type="entry name" value="MamF_MmsF"/>
</dbReference>
<dbReference type="RefSeq" id="WP_045673165.1">
    <property type="nucleotide sequence ID" value="NZ_CP011058.1"/>
</dbReference>
<gene>
    <name evidence="6" type="ORF">VN24_10080</name>
</gene>
<evidence type="ECO:0000256" key="4">
    <source>
        <dbReference type="ARBA" id="ARBA00023136"/>
    </source>
</evidence>
<comment type="subcellular location">
    <subcellularLocation>
        <location evidence="1">Membrane</location>
        <topology evidence="1">Multi-pass membrane protein</topology>
    </subcellularLocation>
</comment>
<evidence type="ECO:0000256" key="3">
    <source>
        <dbReference type="ARBA" id="ARBA00022989"/>
    </source>
</evidence>
<accession>A0A0D5NRN4</accession>
<dbReference type="PANTHER" id="PTHR36460">
    <property type="entry name" value="UPF0132 DOMAIN PROTEIN (AFU_ORTHOLOGUE AFUA_3G10255)"/>
    <property type="match status" value="1"/>
</dbReference>